<organism evidence="7 8">
    <name type="scientific">Spongisporangium articulatum</name>
    <dbReference type="NCBI Taxonomy" id="3362603"/>
    <lineage>
        <taxon>Bacteria</taxon>
        <taxon>Bacillati</taxon>
        <taxon>Actinomycetota</taxon>
        <taxon>Actinomycetes</taxon>
        <taxon>Kineosporiales</taxon>
        <taxon>Kineosporiaceae</taxon>
        <taxon>Spongisporangium</taxon>
    </lineage>
</organism>
<sequence length="428" mass="45081">MSVLDGAHLGRRPTDVHDHEVLHDHGDQGGRAALFVVGTYPLLWVIGLGGLFWPLLMGALLFRRTSAPRTPESTALILVSQLLVASVPLGLVAFGFNVGRVVALAANVTVWVATAALLRRATADGAFREHLLRLFLLIGAVQGAVVALAYTVYPGSLGLPLLHGLSAKMPSGMASFASDLLVYPSWLDGFAIRSSGMMGNPTWAGATGAAALLIALTYRSTQAGDNALRLAAVAGGAVAVHFALSRSVEFALMGSLALALGEVARRRLKLGFTPIVVGLMALPMAAYIWGPRVVEWATHVNDERVGSAESRGAIYTLTWHYIQQLPFPLLGYGIKPQSNGLVASVASHSTYLGLTFRAGVLAVVLVLAVAVMLARRAAADGNVIGVAVVVFVAVWCIFEDFDGGHLLPLVLVVATTPQHLRARREAAA</sequence>
<keyword evidence="2 5" id="KW-0812">Transmembrane</keyword>
<feature type="transmembrane region" description="Helical" evidence="5">
    <location>
        <begin position="270"/>
        <end position="289"/>
    </location>
</feature>
<dbReference type="InterPro" id="IPR007016">
    <property type="entry name" value="O-antigen_ligase-rel_domated"/>
</dbReference>
<comment type="caution">
    <text evidence="7">The sequence shown here is derived from an EMBL/GenBank/DDBJ whole genome shotgun (WGS) entry which is preliminary data.</text>
</comment>
<dbReference type="EMBL" id="JBITLV010000008">
    <property type="protein sequence ID" value="MFI7589588.1"/>
    <property type="molecule type" value="Genomic_DNA"/>
</dbReference>
<feature type="transmembrane region" description="Helical" evidence="5">
    <location>
        <begin position="74"/>
        <end position="95"/>
    </location>
</feature>
<dbReference type="GO" id="GO:0016874">
    <property type="term" value="F:ligase activity"/>
    <property type="evidence" value="ECO:0007669"/>
    <property type="project" value="UniProtKB-KW"/>
</dbReference>
<proteinExistence type="predicted"/>
<feature type="domain" description="O-antigen ligase-related" evidence="6">
    <location>
        <begin position="232"/>
        <end position="366"/>
    </location>
</feature>
<evidence type="ECO:0000256" key="5">
    <source>
        <dbReference type="SAM" id="Phobius"/>
    </source>
</evidence>
<keyword evidence="7" id="KW-0436">Ligase</keyword>
<evidence type="ECO:0000256" key="1">
    <source>
        <dbReference type="ARBA" id="ARBA00004141"/>
    </source>
</evidence>
<reference evidence="7 8" key="1">
    <citation type="submission" date="2024-10" db="EMBL/GenBank/DDBJ databases">
        <title>The Natural Products Discovery Center: Release of the First 8490 Sequenced Strains for Exploring Actinobacteria Biosynthetic Diversity.</title>
        <authorList>
            <person name="Kalkreuter E."/>
            <person name="Kautsar S.A."/>
            <person name="Yang D."/>
            <person name="Bader C.D."/>
            <person name="Teijaro C.N."/>
            <person name="Fluegel L."/>
            <person name="Davis C.M."/>
            <person name="Simpson J.R."/>
            <person name="Lauterbach L."/>
            <person name="Steele A.D."/>
            <person name="Gui C."/>
            <person name="Meng S."/>
            <person name="Li G."/>
            <person name="Viehrig K."/>
            <person name="Ye F."/>
            <person name="Su P."/>
            <person name="Kiefer A.F."/>
            <person name="Nichols A."/>
            <person name="Cepeda A.J."/>
            <person name="Yan W."/>
            <person name="Fan B."/>
            <person name="Jiang Y."/>
            <person name="Adhikari A."/>
            <person name="Zheng C.-J."/>
            <person name="Schuster L."/>
            <person name="Cowan T.M."/>
            <person name="Smanski M.J."/>
            <person name="Chevrette M.G."/>
            <person name="De Carvalho L.P.S."/>
            <person name="Shen B."/>
        </authorList>
    </citation>
    <scope>NUCLEOTIDE SEQUENCE [LARGE SCALE GENOMIC DNA]</scope>
    <source>
        <strain evidence="7 8">NPDC049639</strain>
    </source>
</reference>
<feature type="transmembrane region" description="Helical" evidence="5">
    <location>
        <begin position="203"/>
        <end position="221"/>
    </location>
</feature>
<evidence type="ECO:0000313" key="7">
    <source>
        <dbReference type="EMBL" id="MFI7589588.1"/>
    </source>
</evidence>
<dbReference type="Proteomes" id="UP001612915">
    <property type="component" value="Unassembled WGS sequence"/>
</dbReference>
<feature type="transmembrane region" description="Helical" evidence="5">
    <location>
        <begin position="101"/>
        <end position="119"/>
    </location>
</feature>
<keyword evidence="8" id="KW-1185">Reference proteome</keyword>
<gene>
    <name evidence="7" type="ORF">ACIB24_21180</name>
</gene>
<protein>
    <submittedName>
        <fullName evidence="7">O-antigen ligase family protein</fullName>
    </submittedName>
</protein>
<comment type="subcellular location">
    <subcellularLocation>
        <location evidence="1">Membrane</location>
        <topology evidence="1">Multi-pass membrane protein</topology>
    </subcellularLocation>
</comment>
<evidence type="ECO:0000256" key="3">
    <source>
        <dbReference type="ARBA" id="ARBA00022989"/>
    </source>
</evidence>
<keyword evidence="4 5" id="KW-0472">Membrane</keyword>
<keyword evidence="3 5" id="KW-1133">Transmembrane helix</keyword>
<feature type="transmembrane region" description="Helical" evidence="5">
    <location>
        <begin position="354"/>
        <end position="374"/>
    </location>
</feature>
<evidence type="ECO:0000256" key="2">
    <source>
        <dbReference type="ARBA" id="ARBA00022692"/>
    </source>
</evidence>
<feature type="transmembrane region" description="Helical" evidence="5">
    <location>
        <begin position="42"/>
        <end position="62"/>
    </location>
</feature>
<feature type="transmembrane region" description="Helical" evidence="5">
    <location>
        <begin position="131"/>
        <end position="153"/>
    </location>
</feature>
<name>A0ABW8AT65_9ACTN</name>
<evidence type="ECO:0000259" key="6">
    <source>
        <dbReference type="Pfam" id="PF04932"/>
    </source>
</evidence>
<accession>A0ABW8AT65</accession>
<dbReference type="RefSeq" id="WP_398284192.1">
    <property type="nucleotide sequence ID" value="NZ_JBITLV010000008.1"/>
</dbReference>
<evidence type="ECO:0000313" key="8">
    <source>
        <dbReference type="Proteomes" id="UP001612915"/>
    </source>
</evidence>
<feature type="transmembrane region" description="Helical" evidence="5">
    <location>
        <begin position="381"/>
        <end position="398"/>
    </location>
</feature>
<dbReference type="Pfam" id="PF04932">
    <property type="entry name" value="Wzy_C"/>
    <property type="match status" value="1"/>
</dbReference>
<evidence type="ECO:0000256" key="4">
    <source>
        <dbReference type="ARBA" id="ARBA00023136"/>
    </source>
</evidence>